<evidence type="ECO:0000256" key="1">
    <source>
        <dbReference type="SAM" id="Phobius"/>
    </source>
</evidence>
<feature type="transmembrane region" description="Helical" evidence="1">
    <location>
        <begin position="204"/>
        <end position="226"/>
    </location>
</feature>
<dbReference type="AlphaFoldDB" id="A0A1B2JIB1"/>
<feature type="transmembrane region" description="Helical" evidence="1">
    <location>
        <begin position="31"/>
        <end position="51"/>
    </location>
</feature>
<keyword evidence="3" id="KW-1185">Reference proteome</keyword>
<dbReference type="Pfam" id="PF13920">
    <property type="entry name" value="zf-C3HC4_3"/>
    <property type="match status" value="1"/>
</dbReference>
<dbReference type="Proteomes" id="UP000094565">
    <property type="component" value="Chromosome 4"/>
</dbReference>
<dbReference type="OrthoDB" id="66726at2759"/>
<dbReference type="GO" id="GO:0006511">
    <property type="term" value="P:ubiquitin-dependent protein catabolic process"/>
    <property type="evidence" value="ECO:0007669"/>
    <property type="project" value="TreeGrafter"/>
</dbReference>
<feature type="transmembrane region" description="Helical" evidence="1">
    <location>
        <begin position="264"/>
        <end position="290"/>
    </location>
</feature>
<dbReference type="CDD" id="cd16616">
    <property type="entry name" value="mRING-HC-C4C4_Asi1p-like"/>
    <property type="match status" value="1"/>
</dbReference>
<proteinExistence type="predicted"/>
<gene>
    <name evidence="2" type="primary">ASI1</name>
    <name evidence="2" type="ORF">ATY40_BA7504800</name>
</gene>
<name>A0A1B2JIB1_PICPA</name>
<organism evidence="2 3">
    <name type="scientific">Komagataella pastoris</name>
    <name type="common">Yeast</name>
    <name type="synonym">Pichia pastoris</name>
    <dbReference type="NCBI Taxonomy" id="4922"/>
    <lineage>
        <taxon>Eukaryota</taxon>
        <taxon>Fungi</taxon>
        <taxon>Dikarya</taxon>
        <taxon>Ascomycota</taxon>
        <taxon>Saccharomycotina</taxon>
        <taxon>Pichiomycetes</taxon>
        <taxon>Pichiales</taxon>
        <taxon>Pichiaceae</taxon>
        <taxon>Komagataella</taxon>
    </lineage>
</organism>
<evidence type="ECO:0000313" key="3">
    <source>
        <dbReference type="Proteomes" id="UP000094565"/>
    </source>
</evidence>
<dbReference type="GO" id="GO:0016567">
    <property type="term" value="P:protein ubiquitination"/>
    <property type="evidence" value="ECO:0007669"/>
    <property type="project" value="TreeGrafter"/>
</dbReference>
<dbReference type="PANTHER" id="PTHR22696:SF1">
    <property type="entry name" value="E3 UBIQUITIN-PROTEIN LIGASE RNF26"/>
    <property type="match status" value="1"/>
</dbReference>
<evidence type="ECO:0000313" key="2">
    <source>
        <dbReference type="EMBL" id="ANZ77712.1"/>
    </source>
</evidence>
<dbReference type="GO" id="GO:0061630">
    <property type="term" value="F:ubiquitin protein ligase activity"/>
    <property type="evidence" value="ECO:0007669"/>
    <property type="project" value="TreeGrafter"/>
</dbReference>
<keyword evidence="1" id="KW-1133">Transmembrane helix</keyword>
<feature type="transmembrane region" description="Helical" evidence="1">
    <location>
        <begin position="233"/>
        <end position="252"/>
    </location>
</feature>
<protein>
    <submittedName>
        <fullName evidence="2">BA75_04800T0</fullName>
    </submittedName>
</protein>
<keyword evidence="1" id="KW-0812">Transmembrane</keyword>
<reference evidence="2 3" key="1">
    <citation type="submission" date="2016-02" db="EMBL/GenBank/DDBJ databases">
        <title>Comparative genomic and transcriptomic foundation for Pichia pastoris.</title>
        <authorList>
            <person name="Love K.R."/>
            <person name="Shah K.A."/>
            <person name="Whittaker C.A."/>
            <person name="Wu J."/>
            <person name="Bartlett M.C."/>
            <person name="Ma D."/>
            <person name="Leeson R.L."/>
            <person name="Priest M."/>
            <person name="Young S.K."/>
            <person name="Love J.C."/>
        </authorList>
    </citation>
    <scope>NUCLEOTIDE SEQUENCE [LARGE SCALE GENOMIC DNA]</scope>
    <source>
        <strain evidence="2 3">ATCC 28485</strain>
    </source>
</reference>
<accession>A0A1B2JIB1</accession>
<dbReference type="InterPro" id="IPR013083">
    <property type="entry name" value="Znf_RING/FYVE/PHD"/>
</dbReference>
<dbReference type="PANTHER" id="PTHR22696">
    <property type="entry name" value="E3 UBIQUITIN-PROTEIN LIGASE RNF26"/>
    <property type="match status" value="1"/>
</dbReference>
<feature type="transmembrane region" description="Helical" evidence="1">
    <location>
        <begin position="72"/>
        <end position="93"/>
    </location>
</feature>
<sequence>MGPLRLMYRLFDAVMEQSNSYESPASRGMLILSYCISPFAAMCMTTAIILNRLTVFAITRYSNRKLPRISSLLIRIVAIWALYSSSYGVLVALKTYQNHRPHVNHLLSDSYFFNKDQFEAARFLYCGFGKVTVVQGEEPNSAPIVLGPSPGVFRNFYLGICVSQIIEAFVSLTNGQDPSVENGLTLFEYSVAFQEIQGSQIPSYASIVVALIALANQLLIHVLGLLNLTKYKLLPSSVIGLYGLYFFATTFYDGSFLSLPYTIYLGYFPQLVTALIILLCFLIYTLAVIFKGGSYEDLQFSSITHNTQSLNVSLSDDFYTALMNIGSFVITVSGRQSYINELSSIEVPESNFLQGDSGYNVQYLTHPTLAKLHDKAKVGLIRKRINNFSNLVSQFTDMIISLAFKRKLIINKQPKSTSSQRERANRNAKPPVRELDIDDVVVDQHTYGMLLKDTTFSEVDNSEDYIYEESSTDDSDWEYSSDVEFETGNANPSFAQIQRKSVYSGMQPLQKQYNALSELVGSVDFRHLLSPDSLSDRQQARLLSISFSNSSLSKTRLTRSHFKKLYEKHPEWKLQDLIFDKRPLTTNEDFQDSLGNCVVCQSNSRQVILWPCRCLAICEPCRVSLVMRNFKECVCCRRHVDGFSKIYIP</sequence>
<keyword evidence="1" id="KW-0472">Membrane</keyword>
<dbReference type="Gene3D" id="3.30.40.10">
    <property type="entry name" value="Zinc/RING finger domain, C3HC4 (zinc finger)"/>
    <property type="match status" value="1"/>
</dbReference>
<dbReference type="EMBL" id="CP014587">
    <property type="protein sequence ID" value="ANZ77712.1"/>
    <property type="molecule type" value="Genomic_DNA"/>
</dbReference>